<organism evidence="8 9">
    <name type="scientific">Chitinophaga arvensicola</name>
    <dbReference type="NCBI Taxonomy" id="29529"/>
    <lineage>
        <taxon>Bacteria</taxon>
        <taxon>Pseudomonadati</taxon>
        <taxon>Bacteroidota</taxon>
        <taxon>Chitinophagia</taxon>
        <taxon>Chitinophagales</taxon>
        <taxon>Chitinophagaceae</taxon>
        <taxon>Chitinophaga</taxon>
    </lineage>
</organism>
<comment type="similarity">
    <text evidence="1">Belongs to the glycosyl hydrolase 38 family.</text>
</comment>
<dbReference type="EMBL" id="FOJG01000002">
    <property type="protein sequence ID" value="SEW53763.1"/>
    <property type="molecule type" value="Genomic_DNA"/>
</dbReference>
<proteinExistence type="inferred from homology"/>
<dbReference type="Gene3D" id="1.20.1270.50">
    <property type="entry name" value="Glycoside hydrolase family 38, central domain"/>
    <property type="match status" value="1"/>
</dbReference>
<dbReference type="InterPro" id="IPR011330">
    <property type="entry name" value="Glyco_hydro/deAcase_b/a-brl"/>
</dbReference>
<evidence type="ECO:0000256" key="4">
    <source>
        <dbReference type="ARBA" id="ARBA00023295"/>
    </source>
</evidence>
<dbReference type="AlphaFoldDB" id="A0A1I0SAZ4"/>
<dbReference type="SUPFAM" id="SSF88688">
    <property type="entry name" value="Families 57/38 glycoside transferase middle domain"/>
    <property type="match status" value="1"/>
</dbReference>
<accession>A0A1I0SAZ4</accession>
<evidence type="ECO:0000256" key="2">
    <source>
        <dbReference type="ARBA" id="ARBA00022723"/>
    </source>
</evidence>
<dbReference type="GO" id="GO:0004559">
    <property type="term" value="F:alpha-mannosidase activity"/>
    <property type="evidence" value="ECO:0007669"/>
    <property type="project" value="InterPro"/>
</dbReference>
<feature type="chain" id="PRO_5011554700" evidence="5">
    <location>
        <begin position="22"/>
        <end position="825"/>
    </location>
</feature>
<evidence type="ECO:0000256" key="1">
    <source>
        <dbReference type="ARBA" id="ARBA00009792"/>
    </source>
</evidence>
<dbReference type="Pfam" id="PF07748">
    <property type="entry name" value="Glyco_hydro_38C"/>
    <property type="match status" value="1"/>
</dbReference>
<dbReference type="SUPFAM" id="SSF88713">
    <property type="entry name" value="Glycoside hydrolase/deacetylase"/>
    <property type="match status" value="1"/>
</dbReference>
<gene>
    <name evidence="8" type="ORF">SAMN04488122_5670</name>
</gene>
<feature type="domain" description="Glycosyl hydrolase family 38 C-terminal" evidence="7">
    <location>
        <begin position="463"/>
        <end position="675"/>
    </location>
</feature>
<name>A0A1I0SAZ4_9BACT</name>
<dbReference type="Gene3D" id="2.70.98.30">
    <property type="entry name" value="Golgi alpha-mannosidase II, domain 4"/>
    <property type="match status" value="1"/>
</dbReference>
<evidence type="ECO:0000259" key="7">
    <source>
        <dbReference type="Pfam" id="PF07748"/>
    </source>
</evidence>
<keyword evidence="3" id="KW-0378">Hydrolase</keyword>
<dbReference type="STRING" id="29529.SAMN04488122_5670"/>
<dbReference type="InterPro" id="IPR011013">
    <property type="entry name" value="Gal_mutarotase_sf_dom"/>
</dbReference>
<evidence type="ECO:0000256" key="5">
    <source>
        <dbReference type="SAM" id="SignalP"/>
    </source>
</evidence>
<dbReference type="InterPro" id="IPR011682">
    <property type="entry name" value="Glyco_hydro_38_C"/>
</dbReference>
<keyword evidence="9" id="KW-1185">Reference proteome</keyword>
<dbReference type="Proteomes" id="UP000199310">
    <property type="component" value="Unassembled WGS sequence"/>
</dbReference>
<keyword evidence="4" id="KW-0326">Glycosidase</keyword>
<protein>
    <submittedName>
        <fullName evidence="8">Alpha-mannosidase</fullName>
    </submittedName>
</protein>
<dbReference type="InterPro" id="IPR027291">
    <property type="entry name" value="Glyco_hydro_38_N_sf"/>
</dbReference>
<dbReference type="OrthoDB" id="9772207at2"/>
<feature type="domain" description="Glycoside hydrolase family 38 N-terminal" evidence="6">
    <location>
        <begin position="80"/>
        <end position="260"/>
    </location>
</feature>
<dbReference type="InterPro" id="IPR028995">
    <property type="entry name" value="Glyco_hydro_57/38_cen_sf"/>
</dbReference>
<dbReference type="GO" id="GO:0046872">
    <property type="term" value="F:metal ion binding"/>
    <property type="evidence" value="ECO:0007669"/>
    <property type="project" value="UniProtKB-KW"/>
</dbReference>
<dbReference type="InterPro" id="IPR037094">
    <property type="entry name" value="Glyco_hydro_38_cen_sf"/>
</dbReference>
<evidence type="ECO:0000259" key="6">
    <source>
        <dbReference type="Pfam" id="PF01074"/>
    </source>
</evidence>
<dbReference type="PANTHER" id="PTHR46017">
    <property type="entry name" value="ALPHA-MANNOSIDASE 2C1"/>
    <property type="match status" value="1"/>
</dbReference>
<dbReference type="Gene3D" id="3.20.110.10">
    <property type="entry name" value="Glycoside hydrolase 38, N terminal domain"/>
    <property type="match status" value="1"/>
</dbReference>
<dbReference type="SUPFAM" id="SSF74650">
    <property type="entry name" value="Galactose mutarotase-like"/>
    <property type="match status" value="1"/>
</dbReference>
<dbReference type="PANTHER" id="PTHR46017:SF1">
    <property type="entry name" value="ALPHA-MANNOSIDASE 2C1"/>
    <property type="match status" value="1"/>
</dbReference>
<dbReference type="GO" id="GO:0009313">
    <property type="term" value="P:oligosaccharide catabolic process"/>
    <property type="evidence" value="ECO:0007669"/>
    <property type="project" value="TreeGrafter"/>
</dbReference>
<dbReference type="GO" id="GO:0030246">
    <property type="term" value="F:carbohydrate binding"/>
    <property type="evidence" value="ECO:0007669"/>
    <property type="project" value="InterPro"/>
</dbReference>
<keyword evidence="2" id="KW-0479">Metal-binding</keyword>
<reference evidence="9" key="1">
    <citation type="submission" date="2016-10" db="EMBL/GenBank/DDBJ databases">
        <authorList>
            <person name="Varghese N."/>
            <person name="Submissions S."/>
        </authorList>
    </citation>
    <scope>NUCLEOTIDE SEQUENCE [LARGE SCALE GENOMIC DNA]</scope>
    <source>
        <strain evidence="9">DSM 3695</strain>
    </source>
</reference>
<dbReference type="Pfam" id="PF01074">
    <property type="entry name" value="Glyco_hydro_38N"/>
    <property type="match status" value="1"/>
</dbReference>
<evidence type="ECO:0000256" key="3">
    <source>
        <dbReference type="ARBA" id="ARBA00022801"/>
    </source>
</evidence>
<dbReference type="InterPro" id="IPR000602">
    <property type="entry name" value="Glyco_hydro_38_N"/>
</dbReference>
<keyword evidence="5" id="KW-0732">Signal</keyword>
<dbReference type="RefSeq" id="WP_089901076.1">
    <property type="nucleotide sequence ID" value="NZ_FOJG01000002.1"/>
</dbReference>
<evidence type="ECO:0000313" key="9">
    <source>
        <dbReference type="Proteomes" id="UP000199310"/>
    </source>
</evidence>
<sequence length="825" mass="92001">MKLTNFCLAVLLTAAAQASFAQQQHFIDGYHGGVYGHYPNGYTQYINSQLQANPYWKINLEIEPETWDRVKITEPQAYLTFQQLFADQSDNGRIEYVNPAYGQSYLYTGSGESMIRQFSYGIQKVREHFPGAVFTTYSSEEPCFTSALPQVLRSFGFKYASLKNPNTCWGGYTRAFGGELVYWQGPDGSSLLTVPRYSSEALLPNSTWQTTAWNNGDAYIRSARAAGIANPIGMCLQDAGWRNGPWLKQQAQYQTWRDYITRIADKTNVPVWKLSQEDIQVSLVWGAQVLQQIAQQVRAAENKLVIAEKYAAIRALYDHAPWPQQQLDTAWKSLLLAQHHDCWIVPYNGSKGDTWIDKVQHWTDHTSATGNKILQSSGNHTTAGSYIRVLNTTGHPREEWIALPRGQWKVTDSKGKQVATQQSADDHLLIKAAVPPMGFRAYKLVADGNKPATTSSSSQLVPLETDLYHIEIDPARGGIITSLIDKATGKEMVDTNSPRGFNELRGFFYEENTWHSSTDTAATVRITENNKACIGVEVNGFIAGHPFTQRITVTNGQQRIDMQVKINWKGNPGIGAYSQADNYSAEATHKAFYNDSSKLQVLFPVALKDQQLSKDAPFDVTASRLDNTFFNSWDSIKNNVILHWADVSDGNTGLALFTDHTTSYVHGKDYPLGLTLQYTGRALWGRHYDITGPTEVSYAILPHQGNWATGGVSNEETRWCEPLQIISATNVKEASLLGLSAAGCQVSALQMDGKDLLIRLYNTGDDKPQLLTFNGKATLATLEELDGRITGTLTRKVMNGKTVIRLEIPRFGIRTIRLKNVTVNN</sequence>
<evidence type="ECO:0000313" key="8">
    <source>
        <dbReference type="EMBL" id="SEW53763.1"/>
    </source>
</evidence>
<feature type="signal peptide" evidence="5">
    <location>
        <begin position="1"/>
        <end position="21"/>
    </location>
</feature>
<dbReference type="GO" id="GO:0006013">
    <property type="term" value="P:mannose metabolic process"/>
    <property type="evidence" value="ECO:0007669"/>
    <property type="project" value="InterPro"/>
</dbReference>